<dbReference type="InterPro" id="IPR017946">
    <property type="entry name" value="PLC-like_Pdiesterase_TIM-brl"/>
</dbReference>
<reference evidence="1 2" key="1">
    <citation type="submission" date="2020-08" db="EMBL/GenBank/DDBJ databases">
        <title>The Agave Microbiome: Exploring the role of microbial communities in plant adaptations to desert environments.</title>
        <authorList>
            <person name="Partida-Martinez L.P."/>
        </authorList>
    </citation>
    <scope>NUCLEOTIDE SEQUENCE [LARGE SCALE GENOMIC DNA]</scope>
    <source>
        <strain evidence="1 2">AS2.3</strain>
    </source>
</reference>
<protein>
    <recommendedName>
        <fullName evidence="3">Calcium-dependent phosphoinositide phospholipase C</fullName>
    </recommendedName>
</protein>
<dbReference type="Pfam" id="PF16670">
    <property type="entry name" value="PI-PLC-C1"/>
    <property type="match status" value="1"/>
</dbReference>
<dbReference type="CDD" id="cd08589">
    <property type="entry name" value="PI-PLCc_SaPLC1_like"/>
    <property type="match status" value="1"/>
</dbReference>
<evidence type="ECO:0000313" key="2">
    <source>
        <dbReference type="Proteomes" id="UP000517753"/>
    </source>
</evidence>
<dbReference type="GO" id="GO:0008081">
    <property type="term" value="F:phosphoric diester hydrolase activity"/>
    <property type="evidence" value="ECO:0007669"/>
    <property type="project" value="InterPro"/>
</dbReference>
<proteinExistence type="predicted"/>
<organism evidence="1 2">
    <name type="scientific">Sphingomonas melonis</name>
    <dbReference type="NCBI Taxonomy" id="152682"/>
    <lineage>
        <taxon>Bacteria</taxon>
        <taxon>Pseudomonadati</taxon>
        <taxon>Pseudomonadota</taxon>
        <taxon>Alphaproteobacteria</taxon>
        <taxon>Sphingomonadales</taxon>
        <taxon>Sphingomonadaceae</taxon>
        <taxon>Sphingomonas</taxon>
    </lineage>
</organism>
<sequence>MALAGLVSVCGVTAANAKGACNLRAADAAAAGTDCARAWMDENLRLNDLLTVGTHNSYKQAIPEPDYTLIASQIPNLVPALDFAHKSLTAQLNAGARQLELDVVYDPRGGVFAHPLVLKFSATAMPAGWAETMAQPGFKVLHVADADFWSSCFTLKACLGEITAWSERHPDHVPILILINAKDGWSVPGGTRLLPFTRSAYDDLDAALREGLGTRLIVPDDVRGTRATLRDAVLHDGWPRLGQVRGKFLVALDETPAKTALYRGGHESLEQRVMFTNTSDVTLPSAAYVTRNDPVGEAAQIAADVRAGLIVRTRADSDTLEARANDVARRDVALRSGAQWVSTDYLWPDARFTGGYQVRLPDHDAARCNPVRAATKCGGVPIETVAAIDAGAADGEALHSPPLRSQHVDPATVRRTLADVPQLQAEANSGTRP</sequence>
<accession>A0A7Y9FPS2</accession>
<dbReference type="InterPro" id="IPR032075">
    <property type="entry name" value="PI-PLC-C1"/>
</dbReference>
<gene>
    <name evidence="1" type="ORF">HD841_003001</name>
</gene>
<comment type="caution">
    <text evidence="1">The sequence shown here is derived from an EMBL/GenBank/DDBJ whole genome shotgun (WGS) entry which is preliminary data.</text>
</comment>
<dbReference type="PANTHER" id="PTHR13593">
    <property type="match status" value="1"/>
</dbReference>
<evidence type="ECO:0008006" key="3">
    <source>
        <dbReference type="Google" id="ProtNLM"/>
    </source>
</evidence>
<keyword evidence="2" id="KW-1185">Reference proteome</keyword>
<dbReference type="GO" id="GO:0006629">
    <property type="term" value="P:lipid metabolic process"/>
    <property type="evidence" value="ECO:0007669"/>
    <property type="project" value="InterPro"/>
</dbReference>
<dbReference type="InterPro" id="IPR051057">
    <property type="entry name" value="PI-PLC_domain"/>
</dbReference>
<evidence type="ECO:0000313" key="1">
    <source>
        <dbReference type="EMBL" id="NYD91194.1"/>
    </source>
</evidence>
<dbReference type="Proteomes" id="UP000517753">
    <property type="component" value="Unassembled WGS sequence"/>
</dbReference>
<dbReference type="EMBL" id="JACCBY010000004">
    <property type="protein sequence ID" value="NYD91194.1"/>
    <property type="molecule type" value="Genomic_DNA"/>
</dbReference>
<name>A0A7Y9FPS2_9SPHN</name>
<dbReference type="Gene3D" id="3.20.20.190">
    <property type="entry name" value="Phosphatidylinositol (PI) phosphodiesterase"/>
    <property type="match status" value="1"/>
</dbReference>
<dbReference type="SUPFAM" id="SSF51695">
    <property type="entry name" value="PLC-like phosphodiesterases"/>
    <property type="match status" value="1"/>
</dbReference>
<dbReference type="AlphaFoldDB" id="A0A7Y9FPS2"/>
<dbReference type="RefSeq" id="WP_218845571.1">
    <property type="nucleotide sequence ID" value="NZ_JACCBY010000004.1"/>
</dbReference>
<dbReference type="PANTHER" id="PTHR13593:SF140">
    <property type="entry name" value="PLC-LIKE PHOSPHODIESTERASE"/>
    <property type="match status" value="1"/>
</dbReference>